<proteinExistence type="predicted"/>
<dbReference type="KEGG" id="pami:JCM7686_2784"/>
<dbReference type="NCBIfam" id="TIGR03292">
    <property type="entry name" value="PhnH_redo"/>
    <property type="match status" value="1"/>
</dbReference>
<reference evidence="1 2" key="1">
    <citation type="journal article" date="2014" name="BMC Genomics">
        <title>Architecture and functions of a multipartite genome of the methylotrophic bacterium Paracoccus aminophilus JCM 7686, containing primary and secondary chromids.</title>
        <authorList>
            <person name="Dziewit L."/>
            <person name="Czarnecki J."/>
            <person name="Wibberg D."/>
            <person name="Radlinska M."/>
            <person name="Mrozek P."/>
            <person name="Szymczak M."/>
            <person name="Schluter A."/>
            <person name="Puhler A."/>
            <person name="Bartosik D."/>
        </authorList>
    </citation>
    <scope>NUCLEOTIDE SEQUENCE [LARGE SCALE GENOMIC DNA]</scope>
    <source>
        <strain evidence="1">JCM 7686</strain>
    </source>
</reference>
<protein>
    <submittedName>
        <fullName evidence="1">Carbon-phosphorus lyase</fullName>
    </submittedName>
</protein>
<dbReference type="eggNOG" id="COG3625">
    <property type="taxonomic scope" value="Bacteria"/>
</dbReference>
<accession>S5Y266</accession>
<dbReference type="SUPFAM" id="SSF159709">
    <property type="entry name" value="PhnH-like"/>
    <property type="match status" value="1"/>
</dbReference>
<evidence type="ECO:0000313" key="1">
    <source>
        <dbReference type="EMBL" id="AGT09840.1"/>
    </source>
</evidence>
<dbReference type="GO" id="GO:0019634">
    <property type="term" value="P:organic phosphonate metabolic process"/>
    <property type="evidence" value="ECO:0007669"/>
    <property type="project" value="InterPro"/>
</dbReference>
<dbReference type="RefSeq" id="WP_020951478.1">
    <property type="nucleotide sequence ID" value="NC_022041.1"/>
</dbReference>
<dbReference type="EMBL" id="CP006650">
    <property type="protein sequence ID" value="AGT09840.1"/>
    <property type="molecule type" value="Genomic_DNA"/>
</dbReference>
<dbReference type="InterPro" id="IPR008772">
    <property type="entry name" value="Phosphonate_metab_PhnH"/>
</dbReference>
<evidence type="ECO:0000313" key="2">
    <source>
        <dbReference type="Proteomes" id="UP000015480"/>
    </source>
</evidence>
<dbReference type="GO" id="GO:0016829">
    <property type="term" value="F:lyase activity"/>
    <property type="evidence" value="ECO:0007669"/>
    <property type="project" value="UniProtKB-KW"/>
</dbReference>
<dbReference type="HOGENOM" id="CLU_115317_1_0_5"/>
<dbReference type="STRING" id="1367847.JCM7686_2784"/>
<dbReference type="AlphaFoldDB" id="S5Y266"/>
<keyword evidence="2" id="KW-1185">Reference proteome</keyword>
<dbReference type="Pfam" id="PF05845">
    <property type="entry name" value="PhnH"/>
    <property type="match status" value="1"/>
</dbReference>
<sequence length="192" mass="20052">MTLHSSALSGGFADPAPQSARAFREVLQALSRPGQARDIEGAEPPAPLSIAGGTVALVLFDRTTPVLLAGAHDCPALRDWLTFHTGATLTANPAEAAFALGDWESLAPLYAAFPIGTAEYPDRSTTLIVDGVTLGEPVTISGPGLAAPRDFALPEPALFAENARRFPLGLDCFFTQGAQVTGLPRSTTIEVR</sequence>
<keyword evidence="1" id="KW-0456">Lyase</keyword>
<dbReference type="Proteomes" id="UP000015480">
    <property type="component" value="Chromosome"/>
</dbReference>
<dbReference type="PATRIC" id="fig|1367847.3.peg.2790"/>
<dbReference type="Gene3D" id="3.40.50.11310">
    <property type="entry name" value="Bacterial phosphonate metabolism protein PhnH"/>
    <property type="match status" value="1"/>
</dbReference>
<dbReference type="PIRSF" id="PIRSF020680">
    <property type="entry name" value="PhnH"/>
    <property type="match status" value="1"/>
</dbReference>
<name>S5Y266_PARAH</name>
<dbReference type="InterPro" id="IPR038058">
    <property type="entry name" value="PhnH-like_sp"/>
</dbReference>
<organism evidence="1 2">
    <name type="scientific">Paracoccus aminophilus JCM 7686</name>
    <dbReference type="NCBI Taxonomy" id="1367847"/>
    <lineage>
        <taxon>Bacteria</taxon>
        <taxon>Pseudomonadati</taxon>
        <taxon>Pseudomonadota</taxon>
        <taxon>Alphaproteobacteria</taxon>
        <taxon>Rhodobacterales</taxon>
        <taxon>Paracoccaceae</taxon>
        <taxon>Paracoccus</taxon>
    </lineage>
</organism>
<gene>
    <name evidence="1" type="ORF">JCM7686_2784</name>
</gene>